<comment type="caution">
    <text evidence="2">The sequence shown here is derived from an EMBL/GenBank/DDBJ whole genome shotgun (WGS) entry which is preliminary data.</text>
</comment>
<keyword evidence="3" id="KW-1185">Reference proteome</keyword>
<dbReference type="AlphaFoldDB" id="A0A6A4WBI1"/>
<proteinExistence type="predicted"/>
<gene>
    <name evidence="2" type="ORF">FJT64_024144</name>
</gene>
<reference evidence="2 3" key="1">
    <citation type="submission" date="2019-07" db="EMBL/GenBank/DDBJ databases">
        <title>Draft genome assembly of a fouling barnacle, Amphibalanus amphitrite (Darwin, 1854): The first reference genome for Thecostraca.</title>
        <authorList>
            <person name="Kim W."/>
        </authorList>
    </citation>
    <scope>NUCLEOTIDE SEQUENCE [LARGE SCALE GENOMIC DNA]</scope>
    <source>
        <strain evidence="2">SNU_AA5</strain>
        <tissue evidence="2">Soma without cirri and trophi</tissue>
    </source>
</reference>
<sequence length="79" mass="8375">MKHSFGIRAAMMRYLALAALLAVCCRSAVAAEEAQSADQQAEEARLRYGGYGLGYGYGTYGGNGRGYSGYGGYGGYGRR</sequence>
<keyword evidence="1" id="KW-0732">Signal</keyword>
<dbReference type="Proteomes" id="UP000440578">
    <property type="component" value="Unassembled WGS sequence"/>
</dbReference>
<evidence type="ECO:0000313" key="2">
    <source>
        <dbReference type="EMBL" id="KAF0303955.1"/>
    </source>
</evidence>
<evidence type="ECO:0000313" key="3">
    <source>
        <dbReference type="Proteomes" id="UP000440578"/>
    </source>
</evidence>
<accession>A0A6A4WBI1</accession>
<name>A0A6A4WBI1_AMPAM</name>
<organism evidence="2 3">
    <name type="scientific">Amphibalanus amphitrite</name>
    <name type="common">Striped barnacle</name>
    <name type="synonym">Balanus amphitrite</name>
    <dbReference type="NCBI Taxonomy" id="1232801"/>
    <lineage>
        <taxon>Eukaryota</taxon>
        <taxon>Metazoa</taxon>
        <taxon>Ecdysozoa</taxon>
        <taxon>Arthropoda</taxon>
        <taxon>Crustacea</taxon>
        <taxon>Multicrustacea</taxon>
        <taxon>Cirripedia</taxon>
        <taxon>Thoracica</taxon>
        <taxon>Thoracicalcarea</taxon>
        <taxon>Balanomorpha</taxon>
        <taxon>Balanoidea</taxon>
        <taxon>Balanidae</taxon>
        <taxon>Amphibalaninae</taxon>
        <taxon>Amphibalanus</taxon>
    </lineage>
</organism>
<evidence type="ECO:0000256" key="1">
    <source>
        <dbReference type="SAM" id="SignalP"/>
    </source>
</evidence>
<dbReference type="EMBL" id="VIIS01000904">
    <property type="protein sequence ID" value="KAF0303955.1"/>
    <property type="molecule type" value="Genomic_DNA"/>
</dbReference>
<feature type="chain" id="PRO_5025660688" evidence="1">
    <location>
        <begin position="31"/>
        <end position="79"/>
    </location>
</feature>
<protein>
    <submittedName>
        <fullName evidence="2">Uncharacterized protein</fullName>
    </submittedName>
</protein>
<feature type="signal peptide" evidence="1">
    <location>
        <begin position="1"/>
        <end position="30"/>
    </location>
</feature>